<evidence type="ECO:0000256" key="3">
    <source>
        <dbReference type="ARBA" id="ARBA00022989"/>
    </source>
</evidence>
<dbReference type="EMBL" id="WSLF01000002">
    <property type="protein sequence ID" value="KAE9636095.1"/>
    <property type="molecule type" value="Genomic_DNA"/>
</dbReference>
<feature type="transmembrane region" description="Helical" evidence="6">
    <location>
        <begin position="88"/>
        <end position="108"/>
    </location>
</feature>
<dbReference type="AlphaFoldDB" id="A0A7C8LFZ9"/>
<dbReference type="Proteomes" id="UP000483018">
    <property type="component" value="Unassembled WGS sequence"/>
</dbReference>
<evidence type="ECO:0000256" key="5">
    <source>
        <dbReference type="PROSITE-ProRule" id="PRU00339"/>
    </source>
</evidence>
<dbReference type="Pfam" id="PF04932">
    <property type="entry name" value="Wzy_C"/>
    <property type="match status" value="1"/>
</dbReference>
<name>A0A7C8LFZ9_9FIRM</name>
<dbReference type="InterPro" id="IPR051533">
    <property type="entry name" value="WaaL-like"/>
</dbReference>
<dbReference type="OrthoDB" id="1808577at2"/>
<feature type="domain" description="O-antigen ligase-related" evidence="7">
    <location>
        <begin position="203"/>
        <end position="420"/>
    </location>
</feature>
<evidence type="ECO:0000256" key="6">
    <source>
        <dbReference type="SAM" id="Phobius"/>
    </source>
</evidence>
<feature type="transmembrane region" description="Helical" evidence="6">
    <location>
        <begin position="494"/>
        <end position="511"/>
    </location>
</feature>
<feature type="transmembrane region" description="Helical" evidence="6">
    <location>
        <begin position="217"/>
        <end position="234"/>
    </location>
</feature>
<gene>
    <name evidence="8" type="ORF">GND95_02920</name>
</gene>
<reference evidence="8 9" key="1">
    <citation type="submission" date="2019-12" db="EMBL/GenBank/DDBJ databases">
        <title>Defluviitalea raffinosedens, isolated from a biogas fermenter, genome sequencing and characterization.</title>
        <authorList>
            <person name="Rettenmaier R."/>
            <person name="Schneider M."/>
            <person name="Neuhaus K."/>
            <person name="Liebl W."/>
            <person name="Zverlov V."/>
        </authorList>
    </citation>
    <scope>NUCLEOTIDE SEQUENCE [LARGE SCALE GENOMIC DNA]</scope>
    <source>
        <strain evidence="8 9">249c-K6</strain>
    </source>
</reference>
<feature type="transmembrane region" description="Helical" evidence="6">
    <location>
        <begin position="7"/>
        <end position="24"/>
    </location>
</feature>
<dbReference type="PANTHER" id="PTHR37422">
    <property type="entry name" value="TEICHURONIC ACID BIOSYNTHESIS PROTEIN TUAE"/>
    <property type="match status" value="1"/>
</dbReference>
<keyword evidence="2 6" id="KW-0812">Transmembrane</keyword>
<organism evidence="8 9">
    <name type="scientific">Defluviitalea raffinosedens</name>
    <dbReference type="NCBI Taxonomy" id="1450156"/>
    <lineage>
        <taxon>Bacteria</taxon>
        <taxon>Bacillati</taxon>
        <taxon>Bacillota</taxon>
        <taxon>Clostridia</taxon>
        <taxon>Lachnospirales</taxon>
        <taxon>Defluviitaleaceae</taxon>
        <taxon>Defluviitalea</taxon>
    </lineage>
</organism>
<evidence type="ECO:0000256" key="1">
    <source>
        <dbReference type="ARBA" id="ARBA00004141"/>
    </source>
</evidence>
<accession>A0A7C8LFZ9</accession>
<dbReference type="InterPro" id="IPR011990">
    <property type="entry name" value="TPR-like_helical_dom_sf"/>
</dbReference>
<evidence type="ECO:0000256" key="2">
    <source>
        <dbReference type="ARBA" id="ARBA00022692"/>
    </source>
</evidence>
<comment type="caution">
    <text evidence="8">The sequence shown here is derived from an EMBL/GenBank/DDBJ whole genome shotgun (WGS) entry which is preliminary data.</text>
</comment>
<proteinExistence type="predicted"/>
<protein>
    <recommendedName>
        <fullName evidence="7">O-antigen ligase-related domain-containing protein</fullName>
    </recommendedName>
</protein>
<dbReference type="PANTHER" id="PTHR37422:SF13">
    <property type="entry name" value="LIPOPOLYSACCHARIDE BIOSYNTHESIS PROTEIN PA4999-RELATED"/>
    <property type="match status" value="1"/>
</dbReference>
<dbReference type="Gene3D" id="1.25.40.10">
    <property type="entry name" value="Tetratricopeptide repeat domain"/>
    <property type="match status" value="1"/>
</dbReference>
<feature type="transmembrane region" description="Helical" evidence="6">
    <location>
        <begin position="465"/>
        <end position="482"/>
    </location>
</feature>
<keyword evidence="3 6" id="KW-1133">Transmembrane helix</keyword>
<feature type="transmembrane region" description="Helical" evidence="6">
    <location>
        <begin position="279"/>
        <end position="303"/>
    </location>
</feature>
<dbReference type="RefSeq" id="WP_158739349.1">
    <property type="nucleotide sequence ID" value="NZ_WSLF01000002.1"/>
</dbReference>
<feature type="transmembrane region" description="Helical" evidence="6">
    <location>
        <begin position="193"/>
        <end position="211"/>
    </location>
</feature>
<feature type="transmembrane region" description="Helical" evidence="6">
    <location>
        <begin position="241"/>
        <end position="259"/>
    </location>
</feature>
<evidence type="ECO:0000259" key="7">
    <source>
        <dbReference type="Pfam" id="PF04932"/>
    </source>
</evidence>
<feature type="repeat" description="TPR" evidence="5">
    <location>
        <begin position="653"/>
        <end position="686"/>
    </location>
</feature>
<dbReference type="SUPFAM" id="SSF48452">
    <property type="entry name" value="TPR-like"/>
    <property type="match status" value="1"/>
</dbReference>
<feature type="transmembrane region" description="Helical" evidence="6">
    <location>
        <begin position="443"/>
        <end position="459"/>
    </location>
</feature>
<dbReference type="InterPro" id="IPR007016">
    <property type="entry name" value="O-antigen_ligase-rel_domated"/>
</dbReference>
<feature type="transmembrane region" description="Helical" evidence="6">
    <location>
        <begin position="408"/>
        <end position="431"/>
    </location>
</feature>
<feature type="transmembrane region" description="Helical" evidence="6">
    <location>
        <begin position="63"/>
        <end position="82"/>
    </location>
</feature>
<evidence type="ECO:0000313" key="9">
    <source>
        <dbReference type="Proteomes" id="UP000483018"/>
    </source>
</evidence>
<dbReference type="PROSITE" id="PS50005">
    <property type="entry name" value="TPR"/>
    <property type="match status" value="1"/>
</dbReference>
<evidence type="ECO:0000313" key="8">
    <source>
        <dbReference type="EMBL" id="KAE9636095.1"/>
    </source>
</evidence>
<keyword evidence="5" id="KW-0802">TPR repeat</keyword>
<keyword evidence="9" id="KW-1185">Reference proteome</keyword>
<feature type="transmembrane region" description="Helical" evidence="6">
    <location>
        <begin position="30"/>
        <end position="51"/>
    </location>
</feature>
<comment type="subcellular location">
    <subcellularLocation>
        <location evidence="1">Membrane</location>
        <topology evidence="1">Multi-pass membrane protein</topology>
    </subcellularLocation>
</comment>
<keyword evidence="4 6" id="KW-0472">Membrane</keyword>
<dbReference type="GO" id="GO:0016020">
    <property type="term" value="C:membrane"/>
    <property type="evidence" value="ECO:0007669"/>
    <property type="project" value="UniProtKB-SubCell"/>
</dbReference>
<feature type="transmembrane region" description="Helical" evidence="6">
    <location>
        <begin position="120"/>
        <end position="141"/>
    </location>
</feature>
<sequence>MKQPKILQWILYTGLGIILFILPYPRGLFFAKEIVPVQIACFLLFILWSGLKIVKKEKIEIDSFLMTSVILLPVVYTLPLLFGVAASYYGALTYIFRYLTYMVIFLILSDLTKTKKEAFLWLNILGISGILAAILGIDAGLGSGLNNYFRFNGVIDEYGRVRGVLQYSNSFGAYMGIIFFILVGLSLLTEKKYLKAFYSACQVLPLMALLMTVSRGAIVFVPLIYLLLILFVPTKEKKLEVILSTIAPIIIALFAGKMLTEMVHPILKGEGEGLVQRGWMIAFIAIVAAYILSFILTGALGMFSRVSTKVYQIGIAFAGVIAVLGGIVLFTSGLYRKLLPEFLLQRFSQIGSVTELTSGRSNFYRDGLRMLKDKWLLGGGGNAWAAMYRKYQSYFYGSSEAHSLPLQLWLETGILGMMVLAFFIVSLFIVYFKNRKSEDGVELTVLLIPVLMLLSHSIIDFNFSYVSLPLMSFALIGAMAGLKKRGDLNFTISSWIPLALGVIFIAFPISWQISRNYAVKATAIIRKEDANANDVLDAVEYMEKAVDLNGWNADYMLREGDPQDGDLLYDLSTLYGYLYDIVEQNDPEQIGLVEQKQTALYEKVYKLEPYNPYISMQYAQTLFQKGEIEQGLAVVENAKNLNPMYEGRYQELAQAYFAVAEYYIGQGDQEAAKPYLERVIEVEKDLEEINKIALEKVNMTEKTKEYIEKAKELL</sequence>
<dbReference type="InterPro" id="IPR019734">
    <property type="entry name" value="TPR_rpt"/>
</dbReference>
<feature type="transmembrane region" description="Helical" evidence="6">
    <location>
        <begin position="171"/>
        <end position="188"/>
    </location>
</feature>
<evidence type="ECO:0000256" key="4">
    <source>
        <dbReference type="ARBA" id="ARBA00023136"/>
    </source>
</evidence>
<feature type="transmembrane region" description="Helical" evidence="6">
    <location>
        <begin position="315"/>
        <end position="335"/>
    </location>
</feature>